<feature type="transmembrane region" description="Helical" evidence="7">
    <location>
        <begin position="362"/>
        <end position="382"/>
    </location>
</feature>
<evidence type="ECO:0000256" key="4">
    <source>
        <dbReference type="ARBA" id="ARBA00022692"/>
    </source>
</evidence>
<dbReference type="EMBL" id="JAMSKV010000004">
    <property type="protein sequence ID" value="MCQ8278148.1"/>
    <property type="molecule type" value="Genomic_DNA"/>
</dbReference>
<feature type="transmembrane region" description="Helical" evidence="7">
    <location>
        <begin position="132"/>
        <end position="152"/>
    </location>
</feature>
<keyword evidence="6 7" id="KW-0472">Membrane</keyword>
<dbReference type="InterPro" id="IPR052031">
    <property type="entry name" value="Membrane_Transporter-Flippase"/>
</dbReference>
<evidence type="ECO:0000313" key="9">
    <source>
        <dbReference type="Proteomes" id="UP001524587"/>
    </source>
</evidence>
<keyword evidence="9" id="KW-1185">Reference proteome</keyword>
<feature type="transmembrane region" description="Helical" evidence="7">
    <location>
        <begin position="424"/>
        <end position="444"/>
    </location>
</feature>
<organism evidence="8 9">
    <name type="scientific">Endosaccharibacter trunci</name>
    <dbReference type="NCBI Taxonomy" id="2812733"/>
    <lineage>
        <taxon>Bacteria</taxon>
        <taxon>Pseudomonadati</taxon>
        <taxon>Pseudomonadota</taxon>
        <taxon>Alphaproteobacteria</taxon>
        <taxon>Acetobacterales</taxon>
        <taxon>Acetobacteraceae</taxon>
        <taxon>Endosaccharibacter</taxon>
    </lineage>
</organism>
<dbReference type="Pfam" id="PF01554">
    <property type="entry name" value="MatE"/>
    <property type="match status" value="2"/>
</dbReference>
<evidence type="ECO:0000256" key="1">
    <source>
        <dbReference type="ARBA" id="ARBA00004429"/>
    </source>
</evidence>
<comment type="caution">
    <text evidence="8">The sequence shown here is derived from an EMBL/GenBank/DDBJ whole genome shotgun (WGS) entry which is preliminary data.</text>
</comment>
<dbReference type="InterPro" id="IPR002528">
    <property type="entry name" value="MATE_fam"/>
</dbReference>
<sequence length="453" mass="47837">MPSRHDPSRPLWLQFMGFLGPMMLSNVLQALSGTVNNIYLGQMIGTDALAASSVFFPVLFFFMALILGLGAGASVLLGQAWGAGDRDRVRAIAATTVFTTLVLGVLMAVGLTPFSGAIMRLLDTPSSVLPGATAYATVMFAVMPVIFLFLLVTQLLRGIGDTATPLWGLFLALMISLGLTPALIRGWLGLPRMGVASAAAAAGVAWFVSLLAMGVYLRLRGSALAPDLAFLRAMRPNRRLMALVLRLGLPSAAQMVTMAVAETVLLGLVNRFGADATAAYGAVNQILAYVQFPAFSIAITVTILSAQAIGAGRSARLPEILRTGMLVNLAVTGGLVLLAYAFSRPVVHLFVTRGTVVEETELLLHIVLWSAVLYGAALILSGQMRSSGVVLAPTLLQIGCIVLVEVPVAWLLGARIGLSGVWCAYPAAFSAMLLAQALFFGLNWRKRPVAALR</sequence>
<proteinExistence type="predicted"/>
<dbReference type="NCBIfam" id="TIGR00797">
    <property type="entry name" value="matE"/>
    <property type="match status" value="1"/>
</dbReference>
<feature type="transmembrane region" description="Helical" evidence="7">
    <location>
        <begin position="240"/>
        <end position="266"/>
    </location>
</feature>
<keyword evidence="4 7" id="KW-0812">Transmembrane</keyword>
<evidence type="ECO:0000313" key="8">
    <source>
        <dbReference type="EMBL" id="MCQ8278148.1"/>
    </source>
</evidence>
<feature type="transmembrane region" description="Helical" evidence="7">
    <location>
        <begin position="286"/>
        <end position="308"/>
    </location>
</feature>
<evidence type="ECO:0000256" key="5">
    <source>
        <dbReference type="ARBA" id="ARBA00022989"/>
    </source>
</evidence>
<protein>
    <submittedName>
        <fullName evidence="8">MATE family efflux transporter</fullName>
    </submittedName>
</protein>
<gene>
    <name evidence="8" type="ORF">NFI95_06765</name>
</gene>
<keyword evidence="5 7" id="KW-1133">Transmembrane helix</keyword>
<feature type="transmembrane region" description="Helical" evidence="7">
    <location>
        <begin position="164"/>
        <end position="184"/>
    </location>
</feature>
<reference evidence="8 9" key="1">
    <citation type="submission" date="2022-06" db="EMBL/GenBank/DDBJ databases">
        <title>Endosaccharibacter gen. nov., sp. nov., endophytic bacteria isolated from sugarcane.</title>
        <authorList>
            <person name="Pitiwittayakul N."/>
            <person name="Yukphan P."/>
            <person name="Charoenyingcharoen P."/>
            <person name="Tanasupawat S."/>
        </authorList>
    </citation>
    <scope>NUCLEOTIDE SEQUENCE [LARGE SCALE GENOMIC DNA]</scope>
    <source>
        <strain evidence="8 9">KSS8</strain>
    </source>
</reference>
<feature type="transmembrane region" description="Helical" evidence="7">
    <location>
        <begin position="196"/>
        <end position="219"/>
    </location>
</feature>
<dbReference type="PANTHER" id="PTHR43549">
    <property type="entry name" value="MULTIDRUG RESISTANCE PROTEIN YPNP-RELATED"/>
    <property type="match status" value="1"/>
</dbReference>
<evidence type="ECO:0000256" key="7">
    <source>
        <dbReference type="SAM" id="Phobius"/>
    </source>
</evidence>
<name>A0ABT1W8J2_9PROT</name>
<accession>A0ABT1W8J2</accession>
<keyword evidence="2" id="KW-0813">Transport</keyword>
<evidence type="ECO:0000256" key="6">
    <source>
        <dbReference type="ARBA" id="ARBA00023136"/>
    </source>
</evidence>
<feature type="transmembrane region" description="Helical" evidence="7">
    <location>
        <begin position="54"/>
        <end position="77"/>
    </location>
</feature>
<comment type="subcellular location">
    <subcellularLocation>
        <location evidence="1">Cell inner membrane</location>
        <topology evidence="1">Multi-pass membrane protein</topology>
    </subcellularLocation>
</comment>
<evidence type="ECO:0000256" key="2">
    <source>
        <dbReference type="ARBA" id="ARBA00022448"/>
    </source>
</evidence>
<dbReference type="Proteomes" id="UP001524587">
    <property type="component" value="Unassembled WGS sequence"/>
</dbReference>
<dbReference type="PANTHER" id="PTHR43549:SF3">
    <property type="entry name" value="MULTIDRUG RESISTANCE PROTEIN YPNP-RELATED"/>
    <property type="match status" value="1"/>
</dbReference>
<feature type="transmembrane region" description="Helical" evidence="7">
    <location>
        <begin position="89"/>
        <end position="112"/>
    </location>
</feature>
<feature type="transmembrane region" description="Helical" evidence="7">
    <location>
        <begin position="389"/>
        <end position="412"/>
    </location>
</feature>
<dbReference type="InterPro" id="IPR048279">
    <property type="entry name" value="MdtK-like"/>
</dbReference>
<feature type="transmembrane region" description="Helical" evidence="7">
    <location>
        <begin position="320"/>
        <end position="342"/>
    </location>
</feature>
<dbReference type="RefSeq" id="WP_422863607.1">
    <property type="nucleotide sequence ID" value="NZ_JAMSKV010000004.1"/>
</dbReference>
<dbReference type="PIRSF" id="PIRSF006603">
    <property type="entry name" value="DinF"/>
    <property type="match status" value="1"/>
</dbReference>
<evidence type="ECO:0000256" key="3">
    <source>
        <dbReference type="ARBA" id="ARBA00022475"/>
    </source>
</evidence>
<keyword evidence="3" id="KW-1003">Cell membrane</keyword>